<dbReference type="AlphaFoldDB" id="X1TEZ0"/>
<reference evidence="1" key="1">
    <citation type="journal article" date="2014" name="Front. Microbiol.">
        <title>High frequency of phylogenetically diverse reductive dehalogenase-homologous genes in deep subseafloor sedimentary metagenomes.</title>
        <authorList>
            <person name="Kawai M."/>
            <person name="Futagami T."/>
            <person name="Toyoda A."/>
            <person name="Takaki Y."/>
            <person name="Nishi S."/>
            <person name="Hori S."/>
            <person name="Arai W."/>
            <person name="Tsubouchi T."/>
            <person name="Morono Y."/>
            <person name="Uchiyama I."/>
            <person name="Ito T."/>
            <person name="Fujiyama A."/>
            <person name="Inagaki F."/>
            <person name="Takami H."/>
        </authorList>
    </citation>
    <scope>NUCLEOTIDE SEQUENCE</scope>
    <source>
        <strain evidence="1">Expedition CK06-06</strain>
    </source>
</reference>
<sequence>MVLIASGWEKCVICGKKMTIVDDVVKVKNGLAHRRCKKCAS</sequence>
<evidence type="ECO:0000313" key="1">
    <source>
        <dbReference type="EMBL" id="GAI78589.1"/>
    </source>
</evidence>
<comment type="caution">
    <text evidence="1">The sequence shown here is derived from an EMBL/GenBank/DDBJ whole genome shotgun (WGS) entry which is preliminary data.</text>
</comment>
<dbReference type="EMBL" id="BARW01009287">
    <property type="protein sequence ID" value="GAI78589.1"/>
    <property type="molecule type" value="Genomic_DNA"/>
</dbReference>
<accession>X1TEZ0</accession>
<protein>
    <recommendedName>
        <fullName evidence="2">LIM zinc-binding domain-containing protein</fullName>
    </recommendedName>
</protein>
<gene>
    <name evidence="1" type="ORF">S12H4_18735</name>
</gene>
<name>X1TEZ0_9ZZZZ</name>
<organism evidence="1">
    <name type="scientific">marine sediment metagenome</name>
    <dbReference type="NCBI Taxonomy" id="412755"/>
    <lineage>
        <taxon>unclassified sequences</taxon>
        <taxon>metagenomes</taxon>
        <taxon>ecological metagenomes</taxon>
    </lineage>
</organism>
<evidence type="ECO:0008006" key="2">
    <source>
        <dbReference type="Google" id="ProtNLM"/>
    </source>
</evidence>
<proteinExistence type="predicted"/>